<evidence type="ECO:0000256" key="5">
    <source>
        <dbReference type="ARBA" id="ARBA00023136"/>
    </source>
</evidence>
<organism evidence="7 8">
    <name type="scientific">Leptospirillum ferrooxidans (strain C2-3)</name>
    <dbReference type="NCBI Taxonomy" id="1162668"/>
    <lineage>
        <taxon>Bacteria</taxon>
        <taxon>Pseudomonadati</taxon>
        <taxon>Nitrospirota</taxon>
        <taxon>Nitrospiria</taxon>
        <taxon>Nitrospirales</taxon>
        <taxon>Nitrospiraceae</taxon>
        <taxon>Leptospirillum</taxon>
    </lineage>
</organism>
<keyword evidence="5 6" id="KW-0472">Membrane</keyword>
<feature type="transmembrane region" description="Helical" evidence="6">
    <location>
        <begin position="122"/>
        <end position="142"/>
    </location>
</feature>
<dbReference type="Proteomes" id="UP000007382">
    <property type="component" value="Chromosome"/>
</dbReference>
<keyword evidence="4 6" id="KW-1133">Transmembrane helix</keyword>
<feature type="transmembrane region" description="Helical" evidence="6">
    <location>
        <begin position="39"/>
        <end position="59"/>
    </location>
</feature>
<keyword evidence="3 6" id="KW-0812">Transmembrane</keyword>
<keyword evidence="8" id="KW-1185">Reference proteome</keyword>
<feature type="transmembrane region" description="Helical" evidence="6">
    <location>
        <begin position="148"/>
        <end position="166"/>
    </location>
</feature>
<dbReference type="GO" id="GO:0005886">
    <property type="term" value="C:plasma membrane"/>
    <property type="evidence" value="ECO:0007669"/>
    <property type="project" value="UniProtKB-SubCell"/>
</dbReference>
<evidence type="ECO:0000256" key="4">
    <source>
        <dbReference type="ARBA" id="ARBA00022989"/>
    </source>
</evidence>
<dbReference type="InterPro" id="IPR022791">
    <property type="entry name" value="L-PG_synthase/AglD"/>
</dbReference>
<dbReference type="STRING" id="1162668.LFE_1044"/>
<feature type="transmembrane region" description="Helical" evidence="6">
    <location>
        <begin position="252"/>
        <end position="275"/>
    </location>
</feature>
<dbReference type="PANTHER" id="PTHR39087">
    <property type="entry name" value="UPF0104 MEMBRANE PROTEIN MJ1595"/>
    <property type="match status" value="1"/>
</dbReference>
<dbReference type="OrthoDB" id="9786506at2"/>
<accession>I0IN98</accession>
<feature type="transmembrane region" description="Helical" evidence="6">
    <location>
        <begin position="211"/>
        <end position="232"/>
    </location>
</feature>
<comment type="subcellular location">
    <subcellularLocation>
        <location evidence="1">Cell membrane</location>
        <topology evidence="1">Multi-pass membrane protein</topology>
    </subcellularLocation>
</comment>
<protein>
    <submittedName>
        <fullName evidence="7">Uncharacterized protein</fullName>
    </submittedName>
</protein>
<sequence length="324" mass="36322">MKKRIQLFLGFAVSGVALWASLAHANMRELGHALWRGHYGWLIPIFLLMNVSFLLRAFFWKTTLSVRHRVSVGHLFSSVIVGVMANNILPFRAGELVRIAYTRQVEGIGAPILLTTVFMERFFDVTMLTFVIFIDLFLVGGSNLRTPAIILACVVGGFFLGGAILIRKHLSVFSVILGFFEKVPAFRDRLRKVLMTAVDGFSSLRSIRETFTLFLLSFGIWMGSLASCYFFLRIFDLSMDPVPMSLSLLLYTSLAFLVPASPGGVGVVQLATVYALRGYHVGDSRSLALSVVFQIVPFLFTMVAGWYFIHRDHFSLFGKRERPA</sequence>
<reference evidence="8" key="2">
    <citation type="submission" date="2012-03" db="EMBL/GenBank/DDBJ databases">
        <title>The complete genome sequence of the pioneer microbe on fresh volcanic deposit, Leptospirillum ferrooxidans strain C2-3.</title>
        <authorList>
            <person name="Fujimura R."/>
            <person name="Sato Y."/>
            <person name="Nishizawa T."/>
            <person name="Nanba K."/>
            <person name="Oshima K."/>
            <person name="Hattori M."/>
            <person name="Kamijo T."/>
            <person name="Ohta H."/>
        </authorList>
    </citation>
    <scope>NUCLEOTIDE SEQUENCE [LARGE SCALE GENOMIC DNA]</scope>
    <source>
        <strain evidence="8">C2-3</strain>
    </source>
</reference>
<dbReference type="PANTHER" id="PTHR39087:SF2">
    <property type="entry name" value="UPF0104 MEMBRANE PROTEIN MJ1595"/>
    <property type="match status" value="1"/>
</dbReference>
<proteinExistence type="predicted"/>
<evidence type="ECO:0000256" key="3">
    <source>
        <dbReference type="ARBA" id="ARBA00022692"/>
    </source>
</evidence>
<reference evidence="7 8" key="1">
    <citation type="journal article" date="2012" name="J. Bacteriol.">
        <title>Complete Genome Sequence of Leptospirillum ferrooxidans Strain C2-3, Isolated from a Fresh Volcanic Ash Deposit on the Island of Miyake, Japan.</title>
        <authorList>
            <person name="Fujimura R."/>
            <person name="Sato Y."/>
            <person name="Nishizawa T."/>
            <person name="Oshima K."/>
            <person name="Kim S.-W."/>
            <person name="Hattori M."/>
            <person name="Kamijo T."/>
            <person name="Ohta H."/>
        </authorList>
    </citation>
    <scope>NUCLEOTIDE SEQUENCE [LARGE SCALE GENOMIC DNA]</scope>
    <source>
        <strain evidence="7 8">C2-3</strain>
    </source>
</reference>
<keyword evidence="2" id="KW-1003">Cell membrane</keyword>
<evidence type="ECO:0000256" key="1">
    <source>
        <dbReference type="ARBA" id="ARBA00004651"/>
    </source>
</evidence>
<dbReference type="HOGENOM" id="CLU_048072_3_1_0"/>
<dbReference type="PATRIC" id="fig|1162668.3.peg.1214"/>
<dbReference type="AlphaFoldDB" id="I0IN98"/>
<dbReference type="KEGG" id="lfc:LFE_1044"/>
<dbReference type="Pfam" id="PF03706">
    <property type="entry name" value="LPG_synthase_TM"/>
    <property type="match status" value="1"/>
</dbReference>
<evidence type="ECO:0000256" key="2">
    <source>
        <dbReference type="ARBA" id="ARBA00022475"/>
    </source>
</evidence>
<dbReference type="NCBIfam" id="TIGR00374">
    <property type="entry name" value="flippase-like domain"/>
    <property type="match status" value="1"/>
</dbReference>
<name>I0IN98_LEPFC</name>
<dbReference type="EMBL" id="AP012342">
    <property type="protein sequence ID" value="BAM06747.1"/>
    <property type="molecule type" value="Genomic_DNA"/>
</dbReference>
<dbReference type="eggNOG" id="COG0392">
    <property type="taxonomic scope" value="Bacteria"/>
</dbReference>
<dbReference type="RefSeq" id="WP_014449237.1">
    <property type="nucleotide sequence ID" value="NC_017094.1"/>
</dbReference>
<evidence type="ECO:0000313" key="8">
    <source>
        <dbReference type="Proteomes" id="UP000007382"/>
    </source>
</evidence>
<evidence type="ECO:0000313" key="7">
    <source>
        <dbReference type="EMBL" id="BAM06747.1"/>
    </source>
</evidence>
<feature type="transmembrane region" description="Helical" evidence="6">
    <location>
        <begin position="287"/>
        <end position="309"/>
    </location>
</feature>
<gene>
    <name evidence="7" type="ordered locus">LFE_1044</name>
</gene>
<evidence type="ECO:0000256" key="6">
    <source>
        <dbReference type="SAM" id="Phobius"/>
    </source>
</evidence>